<reference evidence="11 12" key="1">
    <citation type="submission" date="2020-02" db="EMBL/GenBank/DDBJ databases">
        <title>Pelistega sp. NLN82 were isolated from wild rodents of the Hainan Island.</title>
        <authorList>
            <person name="Niu N."/>
            <person name="Zhou J."/>
        </authorList>
    </citation>
    <scope>NUCLEOTIDE SEQUENCE [LARGE SCALE GENOMIC DNA]</scope>
    <source>
        <strain evidence="11 12">NLN82</strain>
    </source>
</reference>
<keyword evidence="6" id="KW-0170">Cobalt</keyword>
<dbReference type="FunFam" id="3.10.580.10:FF:000002">
    <property type="entry name" value="Magnesium/cobalt efflux protein CorC"/>
    <property type="match status" value="1"/>
</dbReference>
<dbReference type="SMART" id="SM00116">
    <property type="entry name" value="CBS"/>
    <property type="match status" value="2"/>
</dbReference>
<keyword evidence="4" id="KW-0460">Magnesium</keyword>
<dbReference type="SUPFAM" id="SSF54631">
    <property type="entry name" value="CBS-domain pair"/>
    <property type="match status" value="1"/>
</dbReference>
<evidence type="ECO:0000256" key="7">
    <source>
        <dbReference type="ARBA" id="ARBA00037273"/>
    </source>
</evidence>
<comment type="similarity">
    <text evidence="1">Belongs to the UPF0053 family.</text>
</comment>
<keyword evidence="2" id="KW-0813">Transport</keyword>
<evidence type="ECO:0000313" key="11">
    <source>
        <dbReference type="EMBL" id="NEN76422.1"/>
    </source>
</evidence>
<dbReference type="Pfam" id="PF00571">
    <property type="entry name" value="CBS"/>
    <property type="match status" value="2"/>
</dbReference>
<dbReference type="SMART" id="SM01091">
    <property type="entry name" value="CorC_HlyC"/>
    <property type="match status" value="1"/>
</dbReference>
<organism evidence="11 12">
    <name type="scientific">Pelistega ratti</name>
    <dbReference type="NCBI Taxonomy" id="2652177"/>
    <lineage>
        <taxon>Bacteria</taxon>
        <taxon>Pseudomonadati</taxon>
        <taxon>Pseudomonadota</taxon>
        <taxon>Betaproteobacteria</taxon>
        <taxon>Burkholderiales</taxon>
        <taxon>Alcaligenaceae</taxon>
        <taxon>Pelistega</taxon>
    </lineage>
</organism>
<dbReference type="PROSITE" id="PS51371">
    <property type="entry name" value="CBS"/>
    <property type="match status" value="2"/>
</dbReference>
<sequence>MSTEPYPSAVAESDKIKTAKKSFSQRLTQKVKGLFSLQHEPEDREDINEILTSAHTRGIIDQDVYKMVLGSISFSEKIASDIMVSRSKMDCIDINQPIKELVPFIIETAHSRFPVYEDERDNIIGLLLAKDLLRYVVNPDLDIRSLIRPAYFVPETKPLNNLMQEFKTTRNHIALVVDEYGSLTGLVTMEDLLEQIVGEIEDEYDEEAEQTIFPESAHSWRVMGISMIRNLNEELKSHIPEDEHDTIGGWLASTLDHIPKRGDTYTFENLTFKVLRADEKRALWIHIRRTPTSPAEDNE</sequence>
<dbReference type="Gene3D" id="3.30.465.10">
    <property type="match status" value="1"/>
</dbReference>
<evidence type="ECO:0000256" key="5">
    <source>
        <dbReference type="ARBA" id="ARBA00023122"/>
    </source>
</evidence>
<keyword evidence="12" id="KW-1185">Reference proteome</keyword>
<dbReference type="Proteomes" id="UP000477651">
    <property type="component" value="Unassembled WGS sequence"/>
</dbReference>
<dbReference type="Pfam" id="PF03471">
    <property type="entry name" value="CorC_HlyC"/>
    <property type="match status" value="1"/>
</dbReference>
<evidence type="ECO:0000256" key="4">
    <source>
        <dbReference type="ARBA" id="ARBA00022842"/>
    </source>
</evidence>
<dbReference type="CDD" id="cd04590">
    <property type="entry name" value="CBS_pair_CorC_HlyC_assoc"/>
    <property type="match status" value="1"/>
</dbReference>
<dbReference type="InterPro" id="IPR036318">
    <property type="entry name" value="FAD-bd_PCMH-like_sf"/>
</dbReference>
<proteinExistence type="inferred from homology"/>
<dbReference type="SUPFAM" id="SSF56176">
    <property type="entry name" value="FAD-binding/transporter-associated domain-like"/>
    <property type="match status" value="1"/>
</dbReference>
<dbReference type="PANTHER" id="PTHR22777:SF27">
    <property type="entry name" value="MAGNESIUM AND COBALT EFFLUX PROTEIN CORC"/>
    <property type="match status" value="1"/>
</dbReference>
<evidence type="ECO:0000256" key="9">
    <source>
        <dbReference type="PROSITE-ProRule" id="PRU00703"/>
    </source>
</evidence>
<dbReference type="Gene3D" id="3.10.580.10">
    <property type="entry name" value="CBS-domain"/>
    <property type="match status" value="1"/>
</dbReference>
<dbReference type="InterPro" id="IPR000644">
    <property type="entry name" value="CBS_dom"/>
</dbReference>
<gene>
    <name evidence="11" type="ORF">F9B74_08880</name>
</gene>
<dbReference type="InterPro" id="IPR054115">
    <property type="entry name" value="CorC_N"/>
</dbReference>
<name>A0A6L9Y7D3_9BURK</name>
<comment type="caution">
    <text evidence="11">The sequence shown here is derived from an EMBL/GenBank/DDBJ whole genome shotgun (WGS) entry which is preliminary data.</text>
</comment>
<keyword evidence="3" id="KW-0677">Repeat</keyword>
<dbReference type="InterPro" id="IPR044751">
    <property type="entry name" value="Ion_transp-like_CBS"/>
</dbReference>
<keyword evidence="5 9" id="KW-0129">CBS domain</keyword>
<dbReference type="InterPro" id="IPR046342">
    <property type="entry name" value="CBS_dom_sf"/>
</dbReference>
<evidence type="ECO:0000256" key="1">
    <source>
        <dbReference type="ARBA" id="ARBA00006337"/>
    </source>
</evidence>
<evidence type="ECO:0000256" key="6">
    <source>
        <dbReference type="ARBA" id="ARBA00023285"/>
    </source>
</evidence>
<dbReference type="AlphaFoldDB" id="A0A6L9Y7D3"/>
<feature type="domain" description="CBS" evidence="10">
    <location>
        <begin position="146"/>
        <end position="203"/>
    </location>
</feature>
<protein>
    <recommendedName>
        <fullName evidence="8">Magnesium and cobalt efflux protein CorC</fullName>
    </recommendedName>
</protein>
<feature type="domain" description="CBS" evidence="10">
    <location>
        <begin position="83"/>
        <end position="143"/>
    </location>
</feature>
<evidence type="ECO:0000313" key="12">
    <source>
        <dbReference type="Proteomes" id="UP000477651"/>
    </source>
</evidence>
<dbReference type="InterPro" id="IPR005170">
    <property type="entry name" value="Transptr-assoc_dom"/>
</dbReference>
<dbReference type="Pfam" id="PF21917">
    <property type="entry name" value="NMB0537_N"/>
    <property type="match status" value="1"/>
</dbReference>
<dbReference type="InterPro" id="IPR016169">
    <property type="entry name" value="FAD-bd_PCMH_sub2"/>
</dbReference>
<dbReference type="PANTHER" id="PTHR22777">
    <property type="entry name" value="HEMOLYSIN-RELATED"/>
    <property type="match status" value="1"/>
</dbReference>
<evidence type="ECO:0000256" key="8">
    <source>
        <dbReference type="ARBA" id="ARBA00040729"/>
    </source>
</evidence>
<dbReference type="RefSeq" id="WP_163764855.1">
    <property type="nucleotide sequence ID" value="NZ_JAAGYR010000018.1"/>
</dbReference>
<evidence type="ECO:0000259" key="10">
    <source>
        <dbReference type="PROSITE" id="PS51371"/>
    </source>
</evidence>
<comment type="function">
    <text evidence="7">Plays a role in the transport of magnesium and cobalt ions.</text>
</comment>
<dbReference type="GO" id="GO:0050660">
    <property type="term" value="F:flavin adenine dinucleotide binding"/>
    <property type="evidence" value="ECO:0007669"/>
    <property type="project" value="InterPro"/>
</dbReference>
<evidence type="ECO:0000256" key="3">
    <source>
        <dbReference type="ARBA" id="ARBA00022737"/>
    </source>
</evidence>
<dbReference type="EMBL" id="JAAGYR010000018">
    <property type="protein sequence ID" value="NEN76422.1"/>
    <property type="molecule type" value="Genomic_DNA"/>
</dbReference>
<accession>A0A6L9Y7D3</accession>
<dbReference type="GO" id="GO:0005886">
    <property type="term" value="C:plasma membrane"/>
    <property type="evidence" value="ECO:0007669"/>
    <property type="project" value="TreeGrafter"/>
</dbReference>
<evidence type="ECO:0000256" key="2">
    <source>
        <dbReference type="ARBA" id="ARBA00022448"/>
    </source>
</evidence>